<proteinExistence type="inferred from homology"/>
<dbReference type="InterPro" id="IPR023620">
    <property type="entry name" value="SmpB"/>
</dbReference>
<dbReference type="PROSITE" id="PS01317">
    <property type="entry name" value="SSRP"/>
    <property type="match status" value="1"/>
</dbReference>
<protein>
    <recommendedName>
        <fullName evidence="3">SsrA-binding protein</fullName>
    </recommendedName>
    <alternativeName>
        <fullName evidence="3">Small protein B</fullName>
    </alternativeName>
</protein>
<evidence type="ECO:0000256" key="1">
    <source>
        <dbReference type="ARBA" id="ARBA00022490"/>
    </source>
</evidence>
<dbReference type="InterPro" id="IPR000037">
    <property type="entry name" value="SsrA-bd_prot"/>
</dbReference>
<dbReference type="InterPro" id="IPR020081">
    <property type="entry name" value="SsrA-bd_prot_CS"/>
</dbReference>
<gene>
    <name evidence="3 4" type="primary">smpB</name>
    <name evidence="4" type="ORF">ENN04_00840</name>
</gene>
<keyword evidence="2 3" id="KW-0694">RNA-binding</keyword>
<evidence type="ECO:0000256" key="2">
    <source>
        <dbReference type="ARBA" id="ARBA00022884"/>
    </source>
</evidence>
<comment type="subcellular location">
    <subcellularLocation>
        <location evidence="3">Cytoplasm</location>
    </subcellularLocation>
    <text evidence="3">The tmRNA-SmpB complex associates with stalled 70S ribosomes.</text>
</comment>
<dbReference type="PANTHER" id="PTHR30308">
    <property type="entry name" value="TMRNA-BINDING COMPONENT OF TRANS-TRANSLATION TAGGING COMPLEX"/>
    <property type="match status" value="1"/>
</dbReference>
<dbReference type="NCBIfam" id="NF003843">
    <property type="entry name" value="PRK05422.1"/>
    <property type="match status" value="1"/>
</dbReference>
<dbReference type="AlphaFoldDB" id="A0A7C5SXY2"/>
<evidence type="ECO:0000313" key="4">
    <source>
        <dbReference type="EMBL" id="HHO73169.1"/>
    </source>
</evidence>
<dbReference type="PANTHER" id="PTHR30308:SF2">
    <property type="entry name" value="SSRA-BINDING PROTEIN"/>
    <property type="match status" value="1"/>
</dbReference>
<organism evidence="4">
    <name type="scientific">Thermocrinis ruber</name>
    <dbReference type="NCBI Taxonomy" id="75906"/>
    <lineage>
        <taxon>Bacteria</taxon>
        <taxon>Pseudomonadati</taxon>
        <taxon>Aquificota</taxon>
        <taxon>Aquificia</taxon>
        <taxon>Aquificales</taxon>
        <taxon>Aquificaceae</taxon>
        <taxon>Thermocrinis</taxon>
    </lineage>
</organism>
<dbReference type="CDD" id="cd09294">
    <property type="entry name" value="SmpB"/>
    <property type="match status" value="1"/>
</dbReference>
<dbReference type="HAMAP" id="MF_00023">
    <property type="entry name" value="SmpB"/>
    <property type="match status" value="1"/>
</dbReference>
<dbReference type="GO" id="GO:0005829">
    <property type="term" value="C:cytosol"/>
    <property type="evidence" value="ECO:0007669"/>
    <property type="project" value="TreeGrafter"/>
</dbReference>
<keyword evidence="1 3" id="KW-0963">Cytoplasm</keyword>
<dbReference type="GO" id="GO:0070930">
    <property type="term" value="P:trans-translation-dependent protein tagging"/>
    <property type="evidence" value="ECO:0007669"/>
    <property type="project" value="TreeGrafter"/>
</dbReference>
<comment type="caution">
    <text evidence="4">The sequence shown here is derived from an EMBL/GenBank/DDBJ whole genome shotgun (WGS) entry which is preliminary data.</text>
</comment>
<comment type="function">
    <text evidence="3">Required for rescue of stalled ribosomes mediated by trans-translation. Binds to transfer-messenger RNA (tmRNA), required for stable association of tmRNA with ribosomes. tmRNA and SmpB together mimic tRNA shape, replacing the anticodon stem-loop with SmpB. tmRNA is encoded by the ssrA gene; the 2 termini fold to resemble tRNA(Ala) and it encodes a 'tag peptide', a short internal open reading frame. During trans-translation Ala-aminoacylated tmRNA acts like a tRNA, entering the A-site of stalled ribosomes, displacing the stalled mRNA. The ribosome then switches to translate the ORF on the tmRNA; the nascent peptide is terminated with the 'tag peptide' encoded by the tmRNA and targeted for degradation. The ribosome is freed to recommence translation, which seems to be the essential function of trans-translation.</text>
</comment>
<comment type="similarity">
    <text evidence="3">Belongs to the SmpB family.</text>
</comment>
<name>A0A7C5SXY2_9AQUI</name>
<dbReference type="EMBL" id="DSAC01000011">
    <property type="protein sequence ID" value="HHO73169.1"/>
    <property type="molecule type" value="Genomic_DNA"/>
</dbReference>
<sequence>MVLVSTEYLKNLSLSIQHLYNINTLKKTEEFTVAFNKEAKAEYELIETYEAGIVLEGSEVKALRNKQTVSFKDSFVRIENGEAWLYNLYIAPYRYATLKPPDPLRKRKLLLHKREILKLLGKVQQKGFTIIPLRVYFKNGKVKVEIALAKGKKIHDRREELRERDIKRQMERDLKNWR</sequence>
<dbReference type="NCBIfam" id="TIGR00086">
    <property type="entry name" value="smpB"/>
    <property type="match status" value="1"/>
</dbReference>
<accession>A0A7C5SXY2</accession>
<dbReference type="Pfam" id="PF01668">
    <property type="entry name" value="SmpB"/>
    <property type="match status" value="1"/>
</dbReference>
<dbReference type="GO" id="GO:0003723">
    <property type="term" value="F:RNA binding"/>
    <property type="evidence" value="ECO:0007669"/>
    <property type="project" value="UniProtKB-UniRule"/>
</dbReference>
<dbReference type="GO" id="GO:0070929">
    <property type="term" value="P:trans-translation"/>
    <property type="evidence" value="ECO:0007669"/>
    <property type="project" value="UniProtKB-UniRule"/>
</dbReference>
<reference evidence="4" key="1">
    <citation type="journal article" date="2020" name="mSystems">
        <title>Genome- and Community-Level Interaction Insights into Carbon Utilization and Element Cycling Functions of Hydrothermarchaeota in Hydrothermal Sediment.</title>
        <authorList>
            <person name="Zhou Z."/>
            <person name="Liu Y."/>
            <person name="Xu W."/>
            <person name="Pan J."/>
            <person name="Luo Z.H."/>
            <person name="Li M."/>
        </authorList>
    </citation>
    <scope>NUCLEOTIDE SEQUENCE [LARGE SCALE GENOMIC DNA]</scope>
    <source>
        <strain evidence="4">SpSt-114</strain>
    </source>
</reference>
<evidence type="ECO:0000256" key="3">
    <source>
        <dbReference type="HAMAP-Rule" id="MF_00023"/>
    </source>
</evidence>
<dbReference type="SUPFAM" id="SSF74982">
    <property type="entry name" value="Small protein B (SmpB)"/>
    <property type="match status" value="1"/>
</dbReference>
<dbReference type="Gene3D" id="2.40.280.10">
    <property type="match status" value="1"/>
</dbReference>